<comment type="cofactor">
    <cofactor evidence="1">
        <name>pyridoxal 5'-phosphate</name>
        <dbReference type="ChEBI" id="CHEBI:597326"/>
    </cofactor>
</comment>
<evidence type="ECO:0000256" key="1">
    <source>
        <dbReference type="ARBA" id="ARBA00001933"/>
    </source>
</evidence>
<dbReference type="SUPFAM" id="SSF53383">
    <property type="entry name" value="PLP-dependent transferases"/>
    <property type="match status" value="1"/>
</dbReference>
<dbReference type="InterPro" id="IPR015422">
    <property type="entry name" value="PyrdxlP-dep_Trfase_small"/>
</dbReference>
<proteinExistence type="inferred from homology"/>
<dbReference type="Proteomes" id="UP001276854">
    <property type="component" value="Unassembled WGS sequence"/>
</dbReference>
<protein>
    <submittedName>
        <fullName evidence="6">Aminotransferase class III-fold pyridoxal phosphate-dependent enzyme</fullName>
    </submittedName>
</protein>
<dbReference type="GO" id="GO:0008483">
    <property type="term" value="F:transaminase activity"/>
    <property type="evidence" value="ECO:0007669"/>
    <property type="project" value="UniProtKB-KW"/>
</dbReference>
<dbReference type="Pfam" id="PF00202">
    <property type="entry name" value="Aminotran_3"/>
    <property type="match status" value="1"/>
</dbReference>
<keyword evidence="2 6" id="KW-0032">Aminotransferase</keyword>
<name>A0ABU4GER3_9CLOT</name>
<evidence type="ECO:0000256" key="5">
    <source>
        <dbReference type="RuleBase" id="RU003560"/>
    </source>
</evidence>
<comment type="similarity">
    <text evidence="5">Belongs to the class-III pyridoxal-phosphate-dependent aminotransferase family.</text>
</comment>
<evidence type="ECO:0000313" key="6">
    <source>
        <dbReference type="EMBL" id="MDW2796105.1"/>
    </source>
</evidence>
<keyword evidence="4 5" id="KW-0663">Pyridoxal phosphate</keyword>
<accession>A0ABU4GER3</accession>
<evidence type="ECO:0000313" key="7">
    <source>
        <dbReference type="Proteomes" id="UP001276854"/>
    </source>
</evidence>
<organism evidence="6 7">
    <name type="scientific">Clostridium boliviensis</name>
    <dbReference type="NCBI Taxonomy" id="318465"/>
    <lineage>
        <taxon>Bacteria</taxon>
        <taxon>Bacillati</taxon>
        <taxon>Bacillota</taxon>
        <taxon>Clostridia</taxon>
        <taxon>Eubacteriales</taxon>
        <taxon>Clostridiaceae</taxon>
        <taxon>Clostridium</taxon>
    </lineage>
</organism>
<dbReference type="PANTHER" id="PTHR11986">
    <property type="entry name" value="AMINOTRANSFERASE CLASS III"/>
    <property type="match status" value="1"/>
</dbReference>
<dbReference type="RefSeq" id="WP_318062380.1">
    <property type="nucleotide sequence ID" value="NZ_JAWONS010000011.1"/>
</dbReference>
<dbReference type="InterPro" id="IPR005814">
    <property type="entry name" value="Aminotrans_3"/>
</dbReference>
<reference evidence="6 7" key="1">
    <citation type="submission" date="2023-10" db="EMBL/GenBank/DDBJ databases">
        <title>A novel Glycoside Hydrolase 43-Like Enzyme from Clostrdium boliviensis is an Endo-xylanase, and a Candidate for Xylooligosaccharides Production from Different Xylan Substrates.</title>
        <authorList>
            <person name="Alvarez M.T."/>
            <person name="Rocabado-Villegas L.R."/>
            <person name="Salas-Veizaga D.M."/>
            <person name="Linares-Pasten J.A."/>
            <person name="Gudmundsdottir E.E."/>
            <person name="Hreggvidsson G.O."/>
            <person name="Adlercreutz P."/>
            <person name="Nordberg Karlsson E."/>
        </authorList>
    </citation>
    <scope>NUCLEOTIDE SEQUENCE [LARGE SCALE GENOMIC DNA]</scope>
    <source>
        <strain evidence="6 7">E-1</strain>
    </source>
</reference>
<evidence type="ECO:0000256" key="4">
    <source>
        <dbReference type="ARBA" id="ARBA00022898"/>
    </source>
</evidence>
<dbReference type="Gene3D" id="3.40.640.10">
    <property type="entry name" value="Type I PLP-dependent aspartate aminotransferase-like (Major domain)"/>
    <property type="match status" value="1"/>
</dbReference>
<dbReference type="EMBL" id="JAWONS010000011">
    <property type="protein sequence ID" value="MDW2796105.1"/>
    <property type="molecule type" value="Genomic_DNA"/>
</dbReference>
<sequence length="400" mass="44911">MKNKCDKRLRLFARPKTTLTLSPSEHDMLVTEEYGDLVDLESGCWSAVLGHSKYTLQEAIRDLKYPVHTHQFFDCPHFDKLVQRLTDSAKLPVPYCAAFLSSGTEAVSLCVMLTELLTSRHKCLSLTISYLGAACGLRMPRDPEKWTDINPADCFHCPMEKHCDHCTKFQSIDFSSYASFVLEPGNSGGLLLFPPNKLIKFIATRIKAAGGMLIMNEVTTGIGRTGKFFGYQHYEEFCQPDLCPDFIAMGKNLGNGYPISGVLVASRYQSQLEKSGFRYVQSHSDDPLGTIVALKTLTAIAQQNLVAQAERKGELLRMQLNDSPFIKEFRGKGLMNGIILQPNIHAENVYEELLKEGFFTGFSENYNLIRIYAPLSTTEDTLITFCHIFLRILKEQGKSS</sequence>
<comment type="caution">
    <text evidence="6">The sequence shown here is derived from an EMBL/GenBank/DDBJ whole genome shotgun (WGS) entry which is preliminary data.</text>
</comment>
<dbReference type="InterPro" id="IPR050103">
    <property type="entry name" value="Class-III_PLP-dep_AT"/>
</dbReference>
<evidence type="ECO:0000256" key="2">
    <source>
        <dbReference type="ARBA" id="ARBA00022576"/>
    </source>
</evidence>
<keyword evidence="7" id="KW-1185">Reference proteome</keyword>
<dbReference type="Gene3D" id="3.90.1150.10">
    <property type="entry name" value="Aspartate Aminotransferase, domain 1"/>
    <property type="match status" value="1"/>
</dbReference>
<dbReference type="InterPro" id="IPR015421">
    <property type="entry name" value="PyrdxlP-dep_Trfase_major"/>
</dbReference>
<dbReference type="InterPro" id="IPR015424">
    <property type="entry name" value="PyrdxlP-dep_Trfase"/>
</dbReference>
<evidence type="ECO:0000256" key="3">
    <source>
        <dbReference type="ARBA" id="ARBA00022679"/>
    </source>
</evidence>
<keyword evidence="3" id="KW-0808">Transferase</keyword>
<gene>
    <name evidence="6" type="ORF">RZO55_00700</name>
</gene>
<dbReference type="PANTHER" id="PTHR11986:SF79">
    <property type="entry name" value="ACETYLORNITHINE AMINOTRANSFERASE, MITOCHONDRIAL"/>
    <property type="match status" value="1"/>
</dbReference>